<dbReference type="EMBL" id="FNEC01000005">
    <property type="protein sequence ID" value="SDI47346.1"/>
    <property type="molecule type" value="Genomic_DNA"/>
</dbReference>
<feature type="region of interest" description="Disordered" evidence="1">
    <location>
        <begin position="1"/>
        <end position="24"/>
    </location>
</feature>
<dbReference type="Proteomes" id="UP000198309">
    <property type="component" value="Unassembled WGS sequence"/>
</dbReference>
<reference evidence="2 5" key="1">
    <citation type="submission" date="2016-10" db="EMBL/GenBank/DDBJ databases">
        <authorList>
            <person name="de Groot N.N."/>
        </authorList>
    </citation>
    <scope>NUCLEOTIDE SEQUENCE [LARGE SCALE GENOMIC DNA]</scope>
    <source>
        <strain evidence="2 5">CCM 7361</strain>
    </source>
</reference>
<evidence type="ECO:0000313" key="5">
    <source>
        <dbReference type="Proteomes" id="UP000199693"/>
    </source>
</evidence>
<keyword evidence="4" id="KW-1185">Reference proteome</keyword>
<evidence type="ECO:0000313" key="4">
    <source>
        <dbReference type="Proteomes" id="UP000198309"/>
    </source>
</evidence>
<dbReference type="AlphaFoldDB" id="A0A239HQQ9"/>
<evidence type="ECO:0000256" key="1">
    <source>
        <dbReference type="SAM" id="MobiDB-lite"/>
    </source>
</evidence>
<dbReference type="EMBL" id="FZPC01000008">
    <property type="protein sequence ID" value="SNS83620.1"/>
    <property type="molecule type" value="Genomic_DNA"/>
</dbReference>
<reference evidence="3 4" key="2">
    <citation type="submission" date="2017-06" db="EMBL/GenBank/DDBJ databases">
        <authorList>
            <person name="Varghese N."/>
            <person name="Submissions S."/>
        </authorList>
    </citation>
    <scope>NUCLEOTIDE SEQUENCE [LARGE SCALE GENOMIC DNA]</scope>
    <source>
        <strain evidence="3 4">RLD-1</strain>
    </source>
</reference>
<accession>A0A239HQQ9</accession>
<evidence type="ECO:0000313" key="2">
    <source>
        <dbReference type="EMBL" id="SDI47346.1"/>
    </source>
</evidence>
<dbReference type="Proteomes" id="UP000199693">
    <property type="component" value="Unassembled WGS sequence"/>
</dbReference>
<proteinExistence type="predicted"/>
<gene>
    <name evidence="2" type="ORF">SAMN05216189_1005154</name>
    <name evidence="3" type="ORF">SAMN06295949_10833</name>
</gene>
<evidence type="ECO:0000313" key="3">
    <source>
        <dbReference type="EMBL" id="SNS83620.1"/>
    </source>
</evidence>
<sequence>MPSGLQVKPGRPCRYERAGSSPAARLRDKVPANLVMTKRGTNAHGCTWSSRFDSGPQRCGSLAHLVVPSLLQRYATNAGGTTPFHGRDAGSSPVGSNIRGAVVQWQNTKIRFTPLVVAPFHPARPADRQRMPGAVHRVAGSTPAPLKRVAQSVEQICPSSRRCPGHTRIFGIALANAGGTTWTERLWVRIPPAPGAVAQSDRALCTFHQKLVAMQGQ</sequence>
<organism evidence="2 5">
    <name type="scientific">Pseudomonas delhiensis</name>
    <dbReference type="NCBI Taxonomy" id="366289"/>
    <lineage>
        <taxon>Bacteria</taxon>
        <taxon>Pseudomonadati</taxon>
        <taxon>Pseudomonadota</taxon>
        <taxon>Gammaproteobacteria</taxon>
        <taxon>Pseudomonadales</taxon>
        <taxon>Pseudomonadaceae</taxon>
        <taxon>Pseudomonas</taxon>
    </lineage>
</organism>
<protein>
    <submittedName>
        <fullName evidence="2">Uncharacterized protein</fullName>
    </submittedName>
</protein>
<name>A0A239HQQ9_9PSED</name>